<dbReference type="Gene3D" id="1.50.10.20">
    <property type="match status" value="1"/>
</dbReference>
<gene>
    <name evidence="1" type="ORF">R2APBS1_3072</name>
</gene>
<dbReference type="eggNOG" id="COG3533">
    <property type="taxonomic scope" value="Bacteria"/>
</dbReference>
<dbReference type="AlphaFoldDB" id="M4NGX2"/>
<sequence precursor="true">MNVVARLLPRPWTRPVVDAQAGLQAAAEWLARAQDATGSGGVSAYYDATKRQWAGAYPETTGYIIPTFLRYAQFSGQPEYRERAIRMAEWETAIQLPEGGVRAGTMDATQVVPTIFNTGQVLFGWLSAWQQTQDARLHDSAMRAADWLVAAQDPDGAWRRHASPFAAHGVNTYNTRVAFALARASQVLQEPRYLDAAVRNVQWALAQMHPNGWLENNDLEDNERPLTHTIAYATRGMLEVGLIAANHTFVDAAARVAQAVARTQRRDGALPGRLDSAWRAASRWTCVTGNAQMAIIWQRLARETGERSWLPAAEDANRFNLSIQNLAAADGGVRGALPGSHPRSGGYMRNRYPNWAAKFCMDALMLQLEVG</sequence>
<dbReference type="Proteomes" id="UP000011859">
    <property type="component" value="Chromosome"/>
</dbReference>
<reference evidence="1 2" key="1">
    <citation type="submission" date="2012-04" db="EMBL/GenBank/DDBJ databases">
        <title>Complete genome of Rhodanobacter sp. 2APBS1.</title>
        <authorList>
            <consortium name="US DOE Joint Genome Institute"/>
            <person name="Huntemann M."/>
            <person name="Wei C.-L."/>
            <person name="Han J."/>
            <person name="Detter J.C."/>
            <person name="Han C."/>
            <person name="Tapia R."/>
            <person name="Munk A.C.C."/>
            <person name="Chen A."/>
            <person name="Krypides N."/>
            <person name="Mavromatis K."/>
            <person name="Markowitz V."/>
            <person name="Szeto E."/>
            <person name="Ivanova N."/>
            <person name="Mikhailova N."/>
            <person name="Ovchinnikova G."/>
            <person name="Pagani I."/>
            <person name="Pati A."/>
            <person name="Goodwin L."/>
            <person name="Peters L."/>
            <person name="Pitluck S."/>
            <person name="Woyke T."/>
            <person name="Prakash O."/>
            <person name="Elkins J."/>
            <person name="Brown S."/>
            <person name="Palumbo A."/>
            <person name="Hemme C."/>
            <person name="Zhou J."/>
            <person name="Watson D."/>
            <person name="Jardine P."/>
            <person name="Kostka J."/>
            <person name="Green S."/>
        </authorList>
    </citation>
    <scope>NUCLEOTIDE SEQUENCE [LARGE SCALE GENOMIC DNA]</scope>
    <source>
        <strain evidence="1 2">2APBS1</strain>
    </source>
</reference>
<dbReference type="HOGENOM" id="CLU_728898_0_0_6"/>
<protein>
    <recommendedName>
        <fullName evidence="3">Squalene cyclase C-terminal domain-containing protein</fullName>
    </recommendedName>
</protein>
<dbReference type="OrthoDB" id="5486200at2"/>
<keyword evidence="2" id="KW-1185">Reference proteome</keyword>
<name>M4NGX2_9GAMM</name>
<dbReference type="STRING" id="666685.R2APBS1_3072"/>
<dbReference type="KEGG" id="rhd:R2APBS1_3072"/>
<evidence type="ECO:0008006" key="3">
    <source>
        <dbReference type="Google" id="ProtNLM"/>
    </source>
</evidence>
<dbReference type="SUPFAM" id="SSF48208">
    <property type="entry name" value="Six-hairpin glycosidases"/>
    <property type="match status" value="2"/>
</dbReference>
<accession>M4NGX2</accession>
<dbReference type="RefSeq" id="WP_015448565.1">
    <property type="nucleotide sequence ID" value="NC_020541.1"/>
</dbReference>
<evidence type="ECO:0000313" key="2">
    <source>
        <dbReference type="Proteomes" id="UP000011859"/>
    </source>
</evidence>
<dbReference type="GO" id="GO:0005975">
    <property type="term" value="P:carbohydrate metabolic process"/>
    <property type="evidence" value="ECO:0007669"/>
    <property type="project" value="InterPro"/>
</dbReference>
<evidence type="ECO:0000313" key="1">
    <source>
        <dbReference type="EMBL" id="AGG90144.1"/>
    </source>
</evidence>
<proteinExistence type="predicted"/>
<dbReference type="InterPro" id="IPR008928">
    <property type="entry name" value="6-hairpin_glycosidase_sf"/>
</dbReference>
<dbReference type="EMBL" id="CP003470">
    <property type="protein sequence ID" value="AGG90144.1"/>
    <property type="molecule type" value="Genomic_DNA"/>
</dbReference>
<organism evidence="1 2">
    <name type="scientific">Rhodanobacter denitrificans</name>
    <dbReference type="NCBI Taxonomy" id="666685"/>
    <lineage>
        <taxon>Bacteria</taxon>
        <taxon>Pseudomonadati</taxon>
        <taxon>Pseudomonadota</taxon>
        <taxon>Gammaproteobacteria</taxon>
        <taxon>Lysobacterales</taxon>
        <taxon>Rhodanobacteraceae</taxon>
        <taxon>Rhodanobacter</taxon>
    </lineage>
</organism>